<dbReference type="SUPFAM" id="SSF53474">
    <property type="entry name" value="alpha/beta-Hydrolases"/>
    <property type="match status" value="1"/>
</dbReference>
<name>A0A2N5E9I6_9GAMM</name>
<dbReference type="Proteomes" id="UP000234503">
    <property type="component" value="Unassembled WGS sequence"/>
</dbReference>
<comment type="caution">
    <text evidence="2">The sequence shown here is derived from an EMBL/GenBank/DDBJ whole genome shotgun (WGS) entry which is preliminary data.</text>
</comment>
<evidence type="ECO:0000259" key="1">
    <source>
        <dbReference type="Pfam" id="PF09994"/>
    </source>
</evidence>
<dbReference type="PANTHER" id="PTHR33840">
    <property type="match status" value="1"/>
</dbReference>
<accession>A0A2N5E9I6</accession>
<dbReference type="InterPro" id="IPR018712">
    <property type="entry name" value="Tle1-like_cat"/>
</dbReference>
<dbReference type="OrthoDB" id="4378831at2"/>
<evidence type="ECO:0000313" key="2">
    <source>
        <dbReference type="EMBL" id="PLR38567.1"/>
    </source>
</evidence>
<evidence type="ECO:0000313" key="3">
    <source>
        <dbReference type="Proteomes" id="UP000234503"/>
    </source>
</evidence>
<dbReference type="AlphaFoldDB" id="A0A2N5E9I6"/>
<proteinExistence type="predicted"/>
<dbReference type="EMBL" id="PJZH01000003">
    <property type="protein sequence ID" value="PLR38567.1"/>
    <property type="molecule type" value="Genomic_DNA"/>
</dbReference>
<dbReference type="PANTHER" id="PTHR33840:SF1">
    <property type="entry name" value="TLE1 PHOSPHOLIPASE DOMAIN-CONTAINING PROTEIN"/>
    <property type="match status" value="1"/>
</dbReference>
<protein>
    <recommendedName>
        <fullName evidence="1">T6SS Phospholipase effector Tle1-like catalytic domain-containing protein</fullName>
    </recommendedName>
</protein>
<dbReference type="InterPro" id="IPR029058">
    <property type="entry name" value="AB_hydrolase_fold"/>
</dbReference>
<reference evidence="2 3" key="1">
    <citation type="submission" date="2017-12" db="EMBL/GenBank/DDBJ databases">
        <title>Characterization of six clinical isolates of Enterochimera gen. nov., a novel genus of the Yersiniaciae family and the three species Enterochimera arupensis sp. nov., Enterochimera coloradensis sp. nov, and Enterochimera californica sp. nov.</title>
        <authorList>
            <person name="Rossi A."/>
            <person name="Fisher M."/>
        </authorList>
    </citation>
    <scope>NUCLEOTIDE SEQUENCE [LARGE SCALE GENOMIC DNA]</scope>
    <source>
        <strain evidence="3">2016-Iso4</strain>
    </source>
</reference>
<keyword evidence="3" id="KW-1185">Reference proteome</keyword>
<dbReference type="Pfam" id="PF09994">
    <property type="entry name" value="T6SS_Tle1-like_cat"/>
    <property type="match status" value="1"/>
</dbReference>
<sequence>MRENTPEPCAEFIMSKNIVFCADGTWNGIANDDNDDNEFECSNVLKLFKSLKGVPEELNHVQPEEQEKVFTENGQLKQVAKYIHGVGDSNNWLIKNLEGIFGSGTIQRIVRGYTFISRHYQRDDKIFIVGFSRGAYTARALAGMIASQGLLDAEKLNLADESEEHKAQAYRWGTAVWAEYRRKARHEPSWQDRIASFKRSLFGDDPGPVDPESMIFFVPVEMVAVWDTVGSLGIPHYNKDERIDLFRFADTALNDRVKLGRHAISLDEQRIDFTPVLWDARQGIQQVLFPGAHSDVGGGYPEKESGLSNGAYHWMHEELAEAGLFLNPHHYVSDHRALCHCPWFNKEFYKTTARQLTSPLKKSLPYLFDGNYTLAVHQSVLERCAEEQVSIQDPVTGEIVSIPYRSDYLAGFIQDKEIMVVPVK</sequence>
<organism evidence="2 3">
    <name type="scientific">Chimaeribacter coloradensis</name>
    <dbReference type="NCBI Taxonomy" id="2060068"/>
    <lineage>
        <taxon>Bacteria</taxon>
        <taxon>Pseudomonadati</taxon>
        <taxon>Pseudomonadota</taxon>
        <taxon>Gammaproteobacteria</taxon>
        <taxon>Enterobacterales</taxon>
        <taxon>Yersiniaceae</taxon>
        <taxon>Chimaeribacter</taxon>
    </lineage>
</organism>
<gene>
    <name evidence="2" type="ORF">CYR32_06180</name>
</gene>
<feature type="domain" description="T6SS Phospholipase effector Tle1-like catalytic" evidence="1">
    <location>
        <begin position="16"/>
        <end position="318"/>
    </location>
</feature>